<keyword evidence="3" id="KW-1185">Reference proteome</keyword>
<organism evidence="2 3">
    <name type="scientific">Treponema paraluiscuniculi</name>
    <dbReference type="NCBI Taxonomy" id="53435"/>
    <lineage>
        <taxon>Bacteria</taxon>
        <taxon>Pseudomonadati</taxon>
        <taxon>Spirochaetota</taxon>
        <taxon>Spirochaetia</taxon>
        <taxon>Spirochaetales</taxon>
        <taxon>Treponemataceae</taxon>
        <taxon>Treponema</taxon>
    </lineage>
</organism>
<dbReference type="RefSeq" id="WP_013944999.1">
    <property type="nucleotide sequence ID" value="NZ_CP097901.1"/>
</dbReference>
<sequence>MARVYILFFSVFFVFPLFSEDAARDVELSDAPVPYEDTEFSLWQKELYRFEALSIGAFPIVTLLSFITYDIIRLIQQWSTKPPTWWALIIPGAELPPLSTKERAIVFGVAVGISVTIGLIDVTYRAVKRAIHRRSLERSQLVPDPIELVPLDSFVEGTDDSM</sequence>
<evidence type="ECO:0000313" key="3">
    <source>
        <dbReference type="Proteomes" id="UP001321460"/>
    </source>
</evidence>
<accession>A0ABY9E299</accession>
<evidence type="ECO:0000256" key="1">
    <source>
        <dbReference type="SAM" id="Phobius"/>
    </source>
</evidence>
<dbReference type="Proteomes" id="UP001321460">
    <property type="component" value="Chromosome"/>
</dbReference>
<keyword evidence="1" id="KW-0472">Membrane</keyword>
<feature type="transmembrane region" description="Helical" evidence="1">
    <location>
        <begin position="105"/>
        <end position="124"/>
    </location>
</feature>
<feature type="transmembrane region" description="Helical" evidence="1">
    <location>
        <begin position="52"/>
        <end position="72"/>
    </location>
</feature>
<proteinExistence type="predicted"/>
<keyword evidence="1" id="KW-0812">Transmembrane</keyword>
<dbReference type="EMBL" id="CP097901">
    <property type="protein sequence ID" value="WKC72207.1"/>
    <property type="molecule type" value="Genomic_DNA"/>
</dbReference>
<gene>
    <name evidence="2" type="ORF">TPLL2_0338</name>
</gene>
<keyword evidence="1" id="KW-1133">Transmembrane helix</keyword>
<evidence type="ECO:0000313" key="2">
    <source>
        <dbReference type="EMBL" id="WKC72207.1"/>
    </source>
</evidence>
<reference evidence="2 3" key="1">
    <citation type="submission" date="2022-05" db="EMBL/GenBank/DDBJ databases">
        <title>Treponema leporis L2 test.</title>
        <authorList>
            <person name="Cejkova D."/>
        </authorList>
    </citation>
    <scope>NUCLEOTIDE SEQUENCE [LARGE SCALE GENOMIC DNA]</scope>
    <source>
        <strain evidence="2 3">L2</strain>
    </source>
</reference>
<name>A0ABY9E299_9SPIR</name>
<protein>
    <submittedName>
        <fullName evidence="2">Membrane protein</fullName>
    </submittedName>
</protein>